<dbReference type="CDD" id="cd00093">
    <property type="entry name" value="HTH_XRE"/>
    <property type="match status" value="1"/>
</dbReference>
<dbReference type="EMBL" id="AP026866">
    <property type="protein sequence ID" value="BDS05271.1"/>
    <property type="molecule type" value="Genomic_DNA"/>
</dbReference>
<dbReference type="AlphaFoldDB" id="A0AAT9FH15"/>
<proteinExistence type="predicted"/>
<dbReference type="InterPro" id="IPR001387">
    <property type="entry name" value="Cro/C1-type_HTH"/>
</dbReference>
<organism evidence="2">
    <name type="scientific">Oceaniferula spumae</name>
    <dbReference type="NCBI Taxonomy" id="2979115"/>
    <lineage>
        <taxon>Bacteria</taxon>
        <taxon>Pseudomonadati</taxon>
        <taxon>Verrucomicrobiota</taxon>
        <taxon>Verrucomicrobiia</taxon>
        <taxon>Verrucomicrobiales</taxon>
        <taxon>Verrucomicrobiaceae</taxon>
        <taxon>Oceaniferula</taxon>
    </lineage>
</organism>
<dbReference type="KEGG" id="osu:NT6N_03110"/>
<sequence>MGADDKNQNIVGPVLRTMRVEAGLSQEQLAAKIQVQGWDLSRAGLSKIESRLRRVNDAELLVLSRVLGCDLKDLYPSRVNGLRDVLRQGKP</sequence>
<dbReference type="SMART" id="SM00530">
    <property type="entry name" value="HTH_XRE"/>
    <property type="match status" value="1"/>
</dbReference>
<name>A0AAT9FH15_9BACT</name>
<dbReference type="PROSITE" id="PS50943">
    <property type="entry name" value="HTH_CROC1"/>
    <property type="match status" value="1"/>
</dbReference>
<protein>
    <recommendedName>
        <fullName evidence="1">HTH cro/C1-type domain-containing protein</fullName>
    </recommendedName>
</protein>
<dbReference type="GO" id="GO:0003677">
    <property type="term" value="F:DNA binding"/>
    <property type="evidence" value="ECO:0007669"/>
    <property type="project" value="InterPro"/>
</dbReference>
<feature type="domain" description="HTH cro/C1-type" evidence="1">
    <location>
        <begin position="15"/>
        <end position="74"/>
    </location>
</feature>
<dbReference type="SUPFAM" id="SSF47413">
    <property type="entry name" value="lambda repressor-like DNA-binding domains"/>
    <property type="match status" value="1"/>
</dbReference>
<evidence type="ECO:0000313" key="2">
    <source>
        <dbReference type="EMBL" id="BDS05271.1"/>
    </source>
</evidence>
<dbReference type="InterPro" id="IPR010982">
    <property type="entry name" value="Lambda_DNA-bd_dom_sf"/>
</dbReference>
<reference evidence="2" key="1">
    <citation type="submission" date="2024-07" db="EMBL/GenBank/DDBJ databases">
        <title>Complete genome sequence of Verrucomicrobiaceae bacterium NT6N.</title>
        <authorList>
            <person name="Huang C."/>
            <person name="Takami H."/>
            <person name="Hamasaki K."/>
        </authorList>
    </citation>
    <scope>NUCLEOTIDE SEQUENCE</scope>
    <source>
        <strain evidence="2">NT6N</strain>
    </source>
</reference>
<evidence type="ECO:0000259" key="1">
    <source>
        <dbReference type="PROSITE" id="PS50943"/>
    </source>
</evidence>
<accession>A0AAT9FH15</accession>
<dbReference type="Pfam" id="PF01381">
    <property type="entry name" value="HTH_3"/>
    <property type="match status" value="1"/>
</dbReference>
<dbReference type="Gene3D" id="1.10.260.40">
    <property type="entry name" value="lambda repressor-like DNA-binding domains"/>
    <property type="match status" value="1"/>
</dbReference>
<gene>
    <name evidence="2" type="ORF">NT6N_03110</name>
</gene>